<keyword evidence="3" id="KW-0677">Repeat</keyword>
<organism evidence="11 12">
    <name type="scientific">Ramazzottius varieornatus</name>
    <name type="common">Water bear</name>
    <name type="synonym">Tardigrade</name>
    <dbReference type="NCBI Taxonomy" id="947166"/>
    <lineage>
        <taxon>Eukaryota</taxon>
        <taxon>Metazoa</taxon>
        <taxon>Ecdysozoa</taxon>
        <taxon>Tardigrada</taxon>
        <taxon>Eutardigrada</taxon>
        <taxon>Parachela</taxon>
        <taxon>Hypsibioidea</taxon>
        <taxon>Ramazzottiidae</taxon>
        <taxon>Ramazzottius</taxon>
    </lineage>
</organism>
<comment type="catalytic activity">
    <reaction evidence="8">
        <text>L-cysteinyl-[protein] + hexadecanoyl-CoA = S-hexadecanoyl-L-cysteinyl-[protein] + CoA</text>
        <dbReference type="Rhea" id="RHEA:36683"/>
        <dbReference type="Rhea" id="RHEA-COMP:10131"/>
        <dbReference type="Rhea" id="RHEA-COMP:11032"/>
        <dbReference type="ChEBI" id="CHEBI:29950"/>
        <dbReference type="ChEBI" id="CHEBI:57287"/>
        <dbReference type="ChEBI" id="CHEBI:57379"/>
        <dbReference type="ChEBI" id="CHEBI:74151"/>
        <dbReference type="EC" id="2.3.1.225"/>
    </reaction>
</comment>
<keyword evidence="2 8" id="KW-0812">Transmembrane</keyword>
<feature type="transmembrane region" description="Helical" evidence="8">
    <location>
        <begin position="333"/>
        <end position="354"/>
    </location>
</feature>
<feature type="compositionally biased region" description="Low complexity" evidence="9">
    <location>
        <begin position="14"/>
        <end position="29"/>
    </location>
</feature>
<comment type="subcellular location">
    <subcellularLocation>
        <location evidence="1">Membrane</location>
        <topology evidence="1">Multi-pass membrane protein</topology>
    </subcellularLocation>
</comment>
<dbReference type="Proteomes" id="UP000186922">
    <property type="component" value="Unassembled WGS sequence"/>
</dbReference>
<dbReference type="EMBL" id="BDGG01000009">
    <property type="protein sequence ID" value="GAV03362.1"/>
    <property type="molecule type" value="Genomic_DNA"/>
</dbReference>
<keyword evidence="8" id="KW-0012">Acyltransferase</keyword>
<feature type="repeat" description="ANK" evidence="7">
    <location>
        <begin position="99"/>
        <end position="131"/>
    </location>
</feature>
<evidence type="ECO:0000256" key="8">
    <source>
        <dbReference type="RuleBase" id="RU079119"/>
    </source>
</evidence>
<gene>
    <name evidence="11" type="primary">RvY_13796-1</name>
    <name evidence="11" type="synonym">RvY_13796.1</name>
    <name evidence="11" type="ORF">RvY_13796</name>
</gene>
<evidence type="ECO:0000256" key="3">
    <source>
        <dbReference type="ARBA" id="ARBA00022737"/>
    </source>
</evidence>
<feature type="transmembrane region" description="Helical" evidence="8">
    <location>
        <begin position="277"/>
        <end position="297"/>
    </location>
</feature>
<feature type="repeat" description="ANK" evidence="7">
    <location>
        <begin position="132"/>
        <end position="164"/>
    </location>
</feature>
<dbReference type="PROSITE" id="PS50297">
    <property type="entry name" value="ANK_REP_REGION"/>
    <property type="match status" value="4"/>
</dbReference>
<evidence type="ECO:0000256" key="2">
    <source>
        <dbReference type="ARBA" id="ARBA00022692"/>
    </source>
</evidence>
<dbReference type="GO" id="GO:0016020">
    <property type="term" value="C:membrane"/>
    <property type="evidence" value="ECO:0007669"/>
    <property type="project" value="UniProtKB-SubCell"/>
</dbReference>
<dbReference type="PANTHER" id="PTHR24161:SF85">
    <property type="entry name" value="PALMITOYLTRANSFERASE HIP14"/>
    <property type="match status" value="1"/>
</dbReference>
<evidence type="ECO:0000313" key="11">
    <source>
        <dbReference type="EMBL" id="GAV03362.1"/>
    </source>
</evidence>
<keyword evidence="4 8" id="KW-1133">Transmembrane helix</keyword>
<dbReference type="SMART" id="SM00248">
    <property type="entry name" value="ANK"/>
    <property type="match status" value="6"/>
</dbReference>
<feature type="repeat" description="ANK" evidence="7">
    <location>
        <begin position="199"/>
        <end position="231"/>
    </location>
</feature>
<comment type="caution">
    <text evidence="11">The sequence shown here is derived from an EMBL/GenBank/DDBJ whole genome shotgun (WGS) entry which is preliminary data.</text>
</comment>
<evidence type="ECO:0000256" key="4">
    <source>
        <dbReference type="ARBA" id="ARBA00022989"/>
    </source>
</evidence>
<dbReference type="OrthoDB" id="6781668at2759"/>
<protein>
    <recommendedName>
        <fullName evidence="8">Palmitoyltransferase</fullName>
        <ecNumber evidence="8">2.3.1.225</ecNumber>
    </recommendedName>
</protein>
<evidence type="ECO:0000256" key="6">
    <source>
        <dbReference type="ARBA" id="ARBA00023136"/>
    </source>
</evidence>
<evidence type="ECO:0000256" key="5">
    <source>
        <dbReference type="ARBA" id="ARBA00023043"/>
    </source>
</evidence>
<keyword evidence="8" id="KW-0808">Transferase</keyword>
<dbReference type="InterPro" id="IPR001594">
    <property type="entry name" value="Palmitoyltrfase_DHHC"/>
</dbReference>
<dbReference type="STRING" id="947166.A0A1D1VP37"/>
<feature type="repeat" description="ANK" evidence="7">
    <location>
        <begin position="165"/>
        <end position="197"/>
    </location>
</feature>
<comment type="similarity">
    <text evidence="8">Belongs to the DHHC palmitoyltransferase family.</text>
</comment>
<comment type="domain">
    <text evidence="8">The DHHC domain is required for palmitoyltransferase activity.</text>
</comment>
<dbReference type="SUPFAM" id="SSF48403">
    <property type="entry name" value="Ankyrin repeat"/>
    <property type="match status" value="1"/>
</dbReference>
<dbReference type="Gene3D" id="1.25.40.20">
    <property type="entry name" value="Ankyrin repeat-containing domain"/>
    <property type="match status" value="1"/>
</dbReference>
<name>A0A1D1VP37_RAMVA</name>
<dbReference type="Pfam" id="PF01529">
    <property type="entry name" value="DHHC"/>
    <property type="match status" value="1"/>
</dbReference>
<evidence type="ECO:0000313" key="12">
    <source>
        <dbReference type="Proteomes" id="UP000186922"/>
    </source>
</evidence>
<accession>A0A1D1VP37</accession>
<keyword evidence="12" id="KW-1185">Reference proteome</keyword>
<feature type="transmembrane region" description="Helical" evidence="8">
    <location>
        <begin position="506"/>
        <end position="527"/>
    </location>
</feature>
<dbReference type="PROSITE" id="PS50088">
    <property type="entry name" value="ANK_REPEAT"/>
    <property type="match status" value="4"/>
</dbReference>
<reference evidence="11 12" key="1">
    <citation type="journal article" date="2016" name="Nat. Commun.">
        <title>Extremotolerant tardigrade genome and improved radiotolerance of human cultured cells by tardigrade-unique protein.</title>
        <authorList>
            <person name="Hashimoto T."/>
            <person name="Horikawa D.D."/>
            <person name="Saito Y."/>
            <person name="Kuwahara H."/>
            <person name="Kozuka-Hata H."/>
            <person name="Shin-I T."/>
            <person name="Minakuchi Y."/>
            <person name="Ohishi K."/>
            <person name="Motoyama A."/>
            <person name="Aizu T."/>
            <person name="Enomoto A."/>
            <person name="Kondo K."/>
            <person name="Tanaka S."/>
            <person name="Hara Y."/>
            <person name="Koshikawa S."/>
            <person name="Sagara H."/>
            <person name="Miura T."/>
            <person name="Yokobori S."/>
            <person name="Miyagawa K."/>
            <person name="Suzuki Y."/>
            <person name="Kubo T."/>
            <person name="Oyama M."/>
            <person name="Kohara Y."/>
            <person name="Fujiyama A."/>
            <person name="Arakawa K."/>
            <person name="Katayama T."/>
            <person name="Toyoda A."/>
            <person name="Kunieda T."/>
        </authorList>
    </citation>
    <scope>NUCLEOTIDE SEQUENCE [LARGE SCALE GENOMIC DNA]</scope>
    <source>
        <strain evidence="11 12">YOKOZUNA-1</strain>
    </source>
</reference>
<proteinExistence type="inferred from homology"/>
<sequence length="602" mass="67756">MQKNMDTSDEGRGSQSSEIESQSEPLLSPTELSSTLVDCVQRGNLEKLQQLVELYQYDVNIPDREDCSLLQWASLNNQVLCMKYLIEQKANLNYTGGELKATPLHWATFMGNLAAVVCLMQNGADPTVVNRDGCGTFHFACQRGFSHIVAYLLGKGVDVDARDQFGMTPLMWSTKVSAMDPARLLVNMGADINLKDRIHGNTALHWAAINTNPSVCQLLLKHGADVDSLNAENKTALVISLTDKRNRYIEDIIRSHREAKGFEGSWLTRNISRNEPLIKFIFSVLPFLSFLFVGWIFTTGINGWVKCLGIAGYCLAAYYIGKWLHFHRLADQFPLAVYLGVKSLVILTVFTIWLPTIATFSNATLWLVVLSGLMYNFLRSWLGDPGYVSPPPMDRLETVVELAEKNEFNVSKLCTTCLVVRPIRSKHCSVCGKCVQVMDHHCPFVGNCIGKKNHRFFLGYLLFLTFTGIWTIWAGFTYLGQLGKDCRLSSEAFLLTIGPAMQCSPWTMFILIISMGFTVWIGCLAVMQTYQISMMAMTTNERINRKRYGHFHDEEGEEVNPFDKGFVRNCMEFLECDPATIWGGMRRRTGGGSYEQLKTPTV</sequence>
<evidence type="ECO:0000259" key="10">
    <source>
        <dbReference type="Pfam" id="PF01529"/>
    </source>
</evidence>
<dbReference type="InterPro" id="IPR002110">
    <property type="entry name" value="Ankyrin_rpt"/>
</dbReference>
<feature type="domain" description="Palmitoyltransferase DHHC" evidence="10">
    <location>
        <begin position="410"/>
        <end position="545"/>
    </location>
</feature>
<evidence type="ECO:0000256" key="7">
    <source>
        <dbReference type="PROSITE-ProRule" id="PRU00023"/>
    </source>
</evidence>
<keyword evidence="5 7" id="KW-0040">ANK repeat</keyword>
<dbReference type="InterPro" id="IPR036770">
    <property type="entry name" value="Ankyrin_rpt-contain_sf"/>
</dbReference>
<dbReference type="EC" id="2.3.1.225" evidence="8"/>
<dbReference type="Pfam" id="PF12796">
    <property type="entry name" value="Ank_2"/>
    <property type="match status" value="1"/>
</dbReference>
<dbReference type="Pfam" id="PF00023">
    <property type="entry name" value="Ank"/>
    <property type="match status" value="1"/>
</dbReference>
<dbReference type="PANTHER" id="PTHR24161">
    <property type="entry name" value="ANK_REP_REGION DOMAIN-CONTAINING PROTEIN-RELATED"/>
    <property type="match status" value="1"/>
</dbReference>
<evidence type="ECO:0000256" key="9">
    <source>
        <dbReference type="SAM" id="MobiDB-lite"/>
    </source>
</evidence>
<evidence type="ECO:0000256" key="1">
    <source>
        <dbReference type="ARBA" id="ARBA00004141"/>
    </source>
</evidence>
<feature type="transmembrane region" description="Helical" evidence="8">
    <location>
        <begin position="360"/>
        <end position="378"/>
    </location>
</feature>
<feature type="region of interest" description="Disordered" evidence="9">
    <location>
        <begin position="1"/>
        <end position="29"/>
    </location>
</feature>
<feature type="transmembrane region" description="Helical" evidence="8">
    <location>
        <begin position="303"/>
        <end position="321"/>
    </location>
</feature>
<dbReference type="AlphaFoldDB" id="A0A1D1VP37"/>
<feature type="transmembrane region" description="Helical" evidence="8">
    <location>
        <begin position="457"/>
        <end position="479"/>
    </location>
</feature>
<dbReference type="PROSITE" id="PS50216">
    <property type="entry name" value="DHHC"/>
    <property type="match status" value="1"/>
</dbReference>
<keyword evidence="6 8" id="KW-0472">Membrane</keyword>
<dbReference type="GO" id="GO:0019706">
    <property type="term" value="F:protein-cysteine S-palmitoyltransferase activity"/>
    <property type="evidence" value="ECO:0007669"/>
    <property type="project" value="UniProtKB-EC"/>
</dbReference>